<dbReference type="OrthoDB" id="10253115at2759"/>
<evidence type="ECO:0000256" key="4">
    <source>
        <dbReference type="ARBA" id="ARBA00039009"/>
    </source>
</evidence>
<dbReference type="PROSITE" id="PS00455">
    <property type="entry name" value="AMP_BINDING"/>
    <property type="match status" value="1"/>
</dbReference>
<dbReference type="Proteomes" id="UP000186922">
    <property type="component" value="Unassembled WGS sequence"/>
</dbReference>
<evidence type="ECO:0000259" key="9">
    <source>
        <dbReference type="Pfam" id="PF13193"/>
    </source>
</evidence>
<dbReference type="SUPFAM" id="SSF56801">
    <property type="entry name" value="Acetyl-CoA synthetase-like"/>
    <property type="match status" value="1"/>
</dbReference>
<dbReference type="Pfam" id="PF13193">
    <property type="entry name" value="AMP-binding_C"/>
    <property type="match status" value="1"/>
</dbReference>
<keyword evidence="11" id="KW-1185">Reference proteome</keyword>
<name>A0A1D1VPY5_RAMVA</name>
<comment type="function">
    <text evidence="3">Acyl-CoA synthases catalyze the initial reaction in fatty acid metabolism, by forming a thioester with CoA. Has some preference toward medium-chain substrates. Plays a role in adipocyte differentiation.</text>
</comment>
<dbReference type="InterPro" id="IPR045851">
    <property type="entry name" value="AMP-bd_C_sf"/>
</dbReference>
<dbReference type="STRING" id="947166.A0A1D1VPY5"/>
<dbReference type="PANTHER" id="PTHR43201">
    <property type="entry name" value="ACYL-COA SYNTHETASE"/>
    <property type="match status" value="1"/>
</dbReference>
<evidence type="ECO:0000256" key="3">
    <source>
        <dbReference type="ARBA" id="ARBA00037247"/>
    </source>
</evidence>
<organism evidence="10 11">
    <name type="scientific">Ramazzottius varieornatus</name>
    <name type="common">Water bear</name>
    <name type="synonym">Tardigrade</name>
    <dbReference type="NCBI Taxonomy" id="947166"/>
    <lineage>
        <taxon>Eukaryota</taxon>
        <taxon>Metazoa</taxon>
        <taxon>Ecdysozoa</taxon>
        <taxon>Tardigrada</taxon>
        <taxon>Eutardigrada</taxon>
        <taxon>Parachela</taxon>
        <taxon>Hypsibioidea</taxon>
        <taxon>Ramazzottiidae</taxon>
        <taxon>Ramazzottius</taxon>
    </lineage>
</organism>
<reference evidence="10 11" key="1">
    <citation type="journal article" date="2016" name="Nat. Commun.">
        <title>Extremotolerant tardigrade genome and improved radiotolerance of human cultured cells by tardigrade-unique protein.</title>
        <authorList>
            <person name="Hashimoto T."/>
            <person name="Horikawa D.D."/>
            <person name="Saito Y."/>
            <person name="Kuwahara H."/>
            <person name="Kozuka-Hata H."/>
            <person name="Shin-I T."/>
            <person name="Minakuchi Y."/>
            <person name="Ohishi K."/>
            <person name="Motoyama A."/>
            <person name="Aizu T."/>
            <person name="Enomoto A."/>
            <person name="Kondo K."/>
            <person name="Tanaka S."/>
            <person name="Hara Y."/>
            <person name="Koshikawa S."/>
            <person name="Sagara H."/>
            <person name="Miura T."/>
            <person name="Yokobori S."/>
            <person name="Miyagawa K."/>
            <person name="Suzuki Y."/>
            <person name="Kubo T."/>
            <person name="Oyama M."/>
            <person name="Kohara Y."/>
            <person name="Fujiyama A."/>
            <person name="Arakawa K."/>
            <person name="Katayama T."/>
            <person name="Toyoda A."/>
            <person name="Kunieda T."/>
        </authorList>
    </citation>
    <scope>NUCLEOTIDE SEQUENCE [LARGE SCALE GENOMIC DNA]</scope>
    <source>
        <strain evidence="10 11">YOKOZUNA-1</strain>
    </source>
</reference>
<evidence type="ECO:0000256" key="6">
    <source>
        <dbReference type="ARBA" id="ARBA00047319"/>
    </source>
</evidence>
<evidence type="ECO:0000259" key="8">
    <source>
        <dbReference type="Pfam" id="PF00501"/>
    </source>
</evidence>
<dbReference type="GO" id="GO:0006631">
    <property type="term" value="P:fatty acid metabolic process"/>
    <property type="evidence" value="ECO:0007669"/>
    <property type="project" value="TreeGrafter"/>
</dbReference>
<evidence type="ECO:0000256" key="5">
    <source>
        <dbReference type="ARBA" id="ARBA00039638"/>
    </source>
</evidence>
<evidence type="ECO:0000256" key="7">
    <source>
        <dbReference type="ARBA" id="ARBA00048277"/>
    </source>
</evidence>
<accession>A0A1D1VPY5</accession>
<dbReference type="PANTHER" id="PTHR43201:SF5">
    <property type="entry name" value="MEDIUM-CHAIN ACYL-COA LIGASE ACSF2, MITOCHONDRIAL"/>
    <property type="match status" value="1"/>
</dbReference>
<evidence type="ECO:0000313" key="11">
    <source>
        <dbReference type="Proteomes" id="UP000186922"/>
    </source>
</evidence>
<dbReference type="InterPro" id="IPR000873">
    <property type="entry name" value="AMP-dep_synth/lig_dom"/>
</dbReference>
<protein>
    <recommendedName>
        <fullName evidence="5">Medium-chain acyl-CoA ligase ACSF2, mitochondrial</fullName>
        <ecNumber evidence="4">6.2.1.2</ecNumber>
    </recommendedName>
</protein>
<dbReference type="EMBL" id="BDGG01000009">
    <property type="protein sequence ID" value="GAV03021.1"/>
    <property type="molecule type" value="Genomic_DNA"/>
</dbReference>
<dbReference type="Gene3D" id="3.30.300.30">
    <property type="match status" value="1"/>
</dbReference>
<dbReference type="EC" id="6.2.1.2" evidence="4"/>
<gene>
    <name evidence="10" type="primary">RvY_13510-1</name>
    <name evidence="10" type="synonym">RvY_13510.1</name>
    <name evidence="10" type="ORF">RvY_13510</name>
</gene>
<proteinExistence type="inferred from homology"/>
<dbReference type="FunFam" id="3.30.300.30:FF:000008">
    <property type="entry name" value="2,3-dihydroxybenzoate-AMP ligase"/>
    <property type="match status" value="1"/>
</dbReference>
<evidence type="ECO:0000313" key="10">
    <source>
        <dbReference type="EMBL" id="GAV03021.1"/>
    </source>
</evidence>
<comment type="caution">
    <text evidence="10">The sequence shown here is derived from an EMBL/GenBank/DDBJ whole genome shotgun (WGS) entry which is preliminary data.</text>
</comment>
<feature type="domain" description="AMP-dependent synthetase/ligase" evidence="8">
    <location>
        <begin position="60"/>
        <end position="451"/>
    </location>
</feature>
<dbReference type="Gene3D" id="2.30.38.10">
    <property type="entry name" value="Luciferase, Domain 3"/>
    <property type="match status" value="1"/>
</dbReference>
<dbReference type="InterPro" id="IPR025110">
    <property type="entry name" value="AMP-bd_C"/>
</dbReference>
<dbReference type="AlphaFoldDB" id="A0A1D1VPY5"/>
<evidence type="ECO:0000256" key="2">
    <source>
        <dbReference type="ARBA" id="ARBA00022598"/>
    </source>
</evidence>
<evidence type="ECO:0000256" key="1">
    <source>
        <dbReference type="ARBA" id="ARBA00006432"/>
    </source>
</evidence>
<dbReference type="Pfam" id="PF00501">
    <property type="entry name" value="AMP-binding"/>
    <property type="match status" value="1"/>
</dbReference>
<sequence length="618" mass="68859">MRNRLLQPLETRLGGSKRCLSLHIPKIYPSRPATKLKESYIHCASDIPFLSTTCGKLLDYRADTTGDTIGYVFSHQNLRKTYGELRKDANKLAHGLLSLGLQPGDRIGIWGPNSYEWIVSMFAAAKAGLILVSVNPAYKVHELEYCLNKVQMKAIVAAEGVGRLRYYPYFQQLFPDLDKSSNRNLSSKRVPHLKHVIMLTKTSESFPGTLAMDEVVNTASKEDRQRMEGIAKVVQPDDPFNIQFTSGTTGSPKGATLSHFNMINCAYFSGLRVGLGFHINSYLCPLPLYHVYACVGNLLTCTVLGKKVVFPSERFEAEAALKAIQDEQTEYINGIPMMFGEILNHPNFDQYDVSSIKGAGLGGSPCPPVLIRECIKKFNTPKIGCGYGQTECSLSSFASFADDSPHDLIETDGYPMHHTEAKLVDGQGNIVPLGTVGEIWTRNYGTMLGYWDEEEKTKEVRRSDRWLISGDLGVLSENGSLKIVGRVKDMIIRGGENVYPVEIENVLLTHPKVASVAVCGVPDRRMGEEICAWIRLKDQADGKTEDDTTKAETVERELKTFCLDKLAKYKTPKLFVFYKSPAEIPMTVTGKVQKHKLTDMSVERLQLERFDRAQSAST</sequence>
<comment type="catalytic activity">
    <reaction evidence="6">
        <text>octanoate + ATP + CoA = octanoyl-CoA + AMP + diphosphate</text>
        <dbReference type="Rhea" id="RHEA:33631"/>
        <dbReference type="ChEBI" id="CHEBI:25646"/>
        <dbReference type="ChEBI" id="CHEBI:30616"/>
        <dbReference type="ChEBI" id="CHEBI:33019"/>
        <dbReference type="ChEBI" id="CHEBI:57287"/>
        <dbReference type="ChEBI" id="CHEBI:57386"/>
        <dbReference type="ChEBI" id="CHEBI:456215"/>
    </reaction>
</comment>
<keyword evidence="2" id="KW-0436">Ligase</keyword>
<feature type="domain" description="AMP-binding enzyme C-terminal" evidence="9">
    <location>
        <begin position="502"/>
        <end position="591"/>
    </location>
</feature>
<comment type="similarity">
    <text evidence="1">Belongs to the ATP-dependent AMP-binding enzyme family.</text>
</comment>
<dbReference type="GO" id="GO:0031956">
    <property type="term" value="F:medium-chain fatty acid-CoA ligase activity"/>
    <property type="evidence" value="ECO:0007669"/>
    <property type="project" value="UniProtKB-EC"/>
</dbReference>
<dbReference type="InterPro" id="IPR020845">
    <property type="entry name" value="AMP-binding_CS"/>
</dbReference>
<comment type="catalytic activity">
    <reaction evidence="7">
        <text>a medium-chain fatty acid + ATP + CoA = a medium-chain fatty acyl-CoA + AMP + diphosphate</text>
        <dbReference type="Rhea" id="RHEA:48340"/>
        <dbReference type="ChEBI" id="CHEBI:30616"/>
        <dbReference type="ChEBI" id="CHEBI:33019"/>
        <dbReference type="ChEBI" id="CHEBI:57287"/>
        <dbReference type="ChEBI" id="CHEBI:59558"/>
        <dbReference type="ChEBI" id="CHEBI:90546"/>
        <dbReference type="ChEBI" id="CHEBI:456215"/>
        <dbReference type="EC" id="6.2.1.2"/>
    </reaction>
</comment>
<dbReference type="Gene3D" id="3.40.50.980">
    <property type="match status" value="2"/>
</dbReference>